<dbReference type="AlphaFoldDB" id="A0A850PV15"/>
<protein>
    <submittedName>
        <fullName evidence="1">Cyclohexanone monooxygenase</fullName>
        <ecNumber evidence="1">1.14.13.22</ecNumber>
    </submittedName>
</protein>
<keyword evidence="1" id="KW-0560">Oxidoreductase</keyword>
<dbReference type="InterPro" id="IPR051209">
    <property type="entry name" value="FAD-bind_Monooxygenase_sf"/>
</dbReference>
<proteinExistence type="predicted"/>
<dbReference type="InterPro" id="IPR036188">
    <property type="entry name" value="FAD/NAD-bd_sf"/>
</dbReference>
<dbReference type="RefSeq" id="WP_178360167.1">
    <property type="nucleotide sequence ID" value="NZ_JABFYL010000039.1"/>
</dbReference>
<evidence type="ECO:0000313" key="2">
    <source>
        <dbReference type="Proteomes" id="UP000570517"/>
    </source>
</evidence>
<dbReference type="PANTHER" id="PTHR42877">
    <property type="entry name" value="L-ORNITHINE N(5)-MONOOXYGENASE-RELATED"/>
    <property type="match status" value="1"/>
</dbReference>
<comment type="caution">
    <text evidence="1">The sequence shown here is derived from an EMBL/GenBank/DDBJ whole genome shotgun (WGS) entry which is preliminary data.</text>
</comment>
<name>A0A850PV15_9MYCO</name>
<organism evidence="1 2">
    <name type="scientific">Mycolicibacterium hippocampi</name>
    <dbReference type="NCBI Taxonomy" id="659824"/>
    <lineage>
        <taxon>Bacteria</taxon>
        <taxon>Bacillati</taxon>
        <taxon>Actinomycetota</taxon>
        <taxon>Actinomycetes</taxon>
        <taxon>Mycobacteriales</taxon>
        <taxon>Mycobacteriaceae</taxon>
        <taxon>Mycolicibacterium</taxon>
    </lineage>
</organism>
<keyword evidence="1" id="KW-0503">Monooxygenase</keyword>
<accession>A0A850PV15</accession>
<evidence type="ECO:0000313" key="1">
    <source>
        <dbReference type="EMBL" id="NVN51900.1"/>
    </source>
</evidence>
<reference evidence="1 2" key="1">
    <citation type="submission" date="2020-05" db="EMBL/GenBank/DDBJ databases">
        <title>Draft genome sequence of Mycobacterium hippocampi DL, isolated from European seabass, Dicentrarchus labrax, reared in fish farms.</title>
        <authorList>
            <person name="Stathopoulou P."/>
            <person name="Asimakis E."/>
            <person name="Tzokas K."/>
            <person name="Batargias C."/>
            <person name="Tsiamis G."/>
        </authorList>
    </citation>
    <scope>NUCLEOTIDE SEQUENCE [LARGE SCALE GENOMIC DNA]</scope>
    <source>
        <strain evidence="1 2">DL</strain>
    </source>
</reference>
<dbReference type="Proteomes" id="UP000570517">
    <property type="component" value="Unassembled WGS sequence"/>
</dbReference>
<dbReference type="PANTHER" id="PTHR42877:SF4">
    <property type="entry name" value="FAD_NAD(P)-BINDING DOMAIN-CONTAINING PROTEIN-RELATED"/>
    <property type="match status" value="1"/>
</dbReference>
<sequence length="495" mass="55227">MASQNGGRTSTQRPISVAIIGAGMSGLCMAAKLQDAGINDFTIFEAADEVGGTWRDNTYPGLTCDIPSRYYSYSFRPNPEWSHMLPPGPEIQQYFRQVATERGIRSRIRFGTDVTEAAYRDGGWVVTTPAGVESFDVLVTATGVLRIPRYPDIEGLATFEGPMFHTSRWDHSVSLPDKRIGVIGTGSTGVQITAELGGNVNELKVFQRTAQWICPWPNLSVSAGTKAALRRWPLLNSFGYWFWGNFVRLLFGVAPIRPGWQRWLYQTQCRWNLRLSVRNRTLRAKLTPQDQPMCKRMIFAGHYYRAVQKPGVDIVTDAIARVEAGGVVTVDGTLHELDLLVLATGFDAHAYVRPLTITGEGGLTLDEAWADGPTAYRSVAVPGFPNMFMLMGPHSPVGNNSLIQIAEDQAAYVMWWIEQLRTRRIVSAAPTETATKTYNEDMKAAMPQTVWMTGCSSWYLGKDGLPELFPWTPQRYTELMRSPRVSDFDVHTARL</sequence>
<dbReference type="EMBL" id="JABFYL010000039">
    <property type="protein sequence ID" value="NVN51900.1"/>
    <property type="molecule type" value="Genomic_DNA"/>
</dbReference>
<dbReference type="EC" id="1.14.13.22" evidence="1"/>
<keyword evidence="2" id="KW-1185">Reference proteome</keyword>
<dbReference type="Gene3D" id="3.50.50.60">
    <property type="entry name" value="FAD/NAD(P)-binding domain"/>
    <property type="match status" value="2"/>
</dbReference>
<dbReference type="GO" id="GO:0018667">
    <property type="term" value="F:cyclohexanone monooxygenase activity"/>
    <property type="evidence" value="ECO:0007669"/>
    <property type="project" value="UniProtKB-EC"/>
</dbReference>
<dbReference type="Pfam" id="PF13738">
    <property type="entry name" value="Pyr_redox_3"/>
    <property type="match status" value="1"/>
</dbReference>
<gene>
    <name evidence="1" type="ORF">HLY00_1890</name>
</gene>
<dbReference type="SUPFAM" id="SSF51905">
    <property type="entry name" value="FAD/NAD(P)-binding domain"/>
    <property type="match status" value="2"/>
</dbReference>